<dbReference type="InterPro" id="IPR000700">
    <property type="entry name" value="PAS-assoc_C"/>
</dbReference>
<dbReference type="InterPro" id="IPR005467">
    <property type="entry name" value="His_kinase_dom"/>
</dbReference>
<dbReference type="Proteomes" id="UP000064967">
    <property type="component" value="Chromosome"/>
</dbReference>
<dbReference type="InterPro" id="IPR003661">
    <property type="entry name" value="HisK_dim/P_dom"/>
</dbReference>
<evidence type="ECO:0000256" key="3">
    <source>
        <dbReference type="ARBA" id="ARBA00022553"/>
    </source>
</evidence>
<accession>A0A0K1PL23</accession>
<feature type="domain" description="PAC" evidence="6">
    <location>
        <begin position="1100"/>
        <end position="1151"/>
    </location>
</feature>
<name>A0A0K1PL23_9BACT</name>
<dbReference type="SUPFAM" id="SSF47384">
    <property type="entry name" value="Homodimeric domain of signal transducing histidine kinase"/>
    <property type="match status" value="1"/>
</dbReference>
<dbReference type="PATRIC" id="fig|1391654.3.peg.493"/>
<dbReference type="SMART" id="SM00387">
    <property type="entry name" value="HATPase_c"/>
    <property type="match status" value="1"/>
</dbReference>
<keyword evidence="7" id="KW-0418">Kinase</keyword>
<comment type="catalytic activity">
    <reaction evidence="1">
        <text>ATP + protein L-histidine = ADP + protein N-phospho-L-histidine.</text>
        <dbReference type="EC" id="2.7.13.3"/>
    </reaction>
</comment>
<dbReference type="PRINTS" id="PR00344">
    <property type="entry name" value="BCTRLSENSOR"/>
</dbReference>
<dbReference type="InterPro" id="IPR029016">
    <property type="entry name" value="GAF-like_dom_sf"/>
</dbReference>
<dbReference type="InterPro" id="IPR003018">
    <property type="entry name" value="GAF"/>
</dbReference>
<dbReference type="InterPro" id="IPR013655">
    <property type="entry name" value="PAS_fold_3"/>
</dbReference>
<dbReference type="Pfam" id="PF08447">
    <property type="entry name" value="PAS_3"/>
    <property type="match status" value="1"/>
</dbReference>
<dbReference type="SMART" id="SM00065">
    <property type="entry name" value="GAF"/>
    <property type="match status" value="1"/>
</dbReference>
<dbReference type="KEGG" id="llu:AKJ09_00483"/>
<dbReference type="InterPro" id="IPR004358">
    <property type="entry name" value="Sig_transdc_His_kin-like_C"/>
</dbReference>
<feature type="domain" description="Histidine kinase" evidence="4">
    <location>
        <begin position="1171"/>
        <end position="1390"/>
    </location>
</feature>
<dbReference type="InterPro" id="IPR036890">
    <property type="entry name" value="HATPase_C_sf"/>
</dbReference>
<evidence type="ECO:0000256" key="2">
    <source>
        <dbReference type="ARBA" id="ARBA00012438"/>
    </source>
</evidence>
<dbReference type="PROSITE" id="PS50113">
    <property type="entry name" value="PAC"/>
    <property type="match status" value="1"/>
</dbReference>
<dbReference type="Pfam" id="PF01590">
    <property type="entry name" value="GAF"/>
    <property type="match status" value="1"/>
</dbReference>
<dbReference type="EC" id="2.7.13.3" evidence="2"/>
<dbReference type="InterPro" id="IPR035965">
    <property type="entry name" value="PAS-like_dom_sf"/>
</dbReference>
<dbReference type="Gene3D" id="1.10.287.130">
    <property type="match status" value="1"/>
</dbReference>
<dbReference type="PANTHER" id="PTHR43642:SF1">
    <property type="entry name" value="HYBRID SIGNAL TRANSDUCTION HISTIDINE KINASE G"/>
    <property type="match status" value="1"/>
</dbReference>
<evidence type="ECO:0000256" key="1">
    <source>
        <dbReference type="ARBA" id="ARBA00000085"/>
    </source>
</evidence>
<dbReference type="SUPFAM" id="SSF48452">
    <property type="entry name" value="TPR-like"/>
    <property type="match status" value="1"/>
</dbReference>
<dbReference type="Gene3D" id="3.30.565.10">
    <property type="entry name" value="Histidine kinase-like ATPase, C-terminal domain"/>
    <property type="match status" value="1"/>
</dbReference>
<dbReference type="Gene3D" id="2.10.70.100">
    <property type="match status" value="1"/>
</dbReference>
<dbReference type="InterPro" id="IPR036097">
    <property type="entry name" value="HisK_dim/P_sf"/>
</dbReference>
<dbReference type="SMART" id="SM00388">
    <property type="entry name" value="HisKA"/>
    <property type="match status" value="1"/>
</dbReference>
<dbReference type="CDD" id="cd00130">
    <property type="entry name" value="PAS"/>
    <property type="match status" value="1"/>
</dbReference>
<dbReference type="InterPro" id="IPR011990">
    <property type="entry name" value="TPR-like_helical_dom_sf"/>
</dbReference>
<dbReference type="SUPFAM" id="SSF55785">
    <property type="entry name" value="PYP-like sensor domain (PAS domain)"/>
    <property type="match status" value="1"/>
</dbReference>
<dbReference type="Gene3D" id="3.30.450.40">
    <property type="match status" value="1"/>
</dbReference>
<dbReference type="OrthoDB" id="6231at2"/>
<keyword evidence="7" id="KW-0808">Transferase</keyword>
<dbReference type="CDD" id="cd00082">
    <property type="entry name" value="HisKA"/>
    <property type="match status" value="1"/>
</dbReference>
<dbReference type="Pfam" id="PF02518">
    <property type="entry name" value="HATPase_c"/>
    <property type="match status" value="1"/>
</dbReference>
<dbReference type="PROSITE" id="PS50112">
    <property type="entry name" value="PAS"/>
    <property type="match status" value="1"/>
</dbReference>
<evidence type="ECO:0000313" key="7">
    <source>
        <dbReference type="EMBL" id="AKU93819.1"/>
    </source>
</evidence>
<reference evidence="7 8" key="1">
    <citation type="submission" date="2015-08" db="EMBL/GenBank/DDBJ databases">
        <authorList>
            <person name="Babu N.S."/>
            <person name="Beckwith C.J."/>
            <person name="Beseler K.G."/>
            <person name="Brison A."/>
            <person name="Carone J.V."/>
            <person name="Caskin T.P."/>
            <person name="Diamond M."/>
            <person name="Durham M.E."/>
            <person name="Foxe J.M."/>
            <person name="Go M."/>
            <person name="Henderson B.A."/>
            <person name="Jones I.B."/>
            <person name="McGettigan J.A."/>
            <person name="Micheletti S.J."/>
            <person name="Nasrallah M.E."/>
            <person name="Ortiz D."/>
            <person name="Piller C.R."/>
            <person name="Privatt S.R."/>
            <person name="Schneider S.L."/>
            <person name="Sharp S."/>
            <person name="Smith T.C."/>
            <person name="Stanton J.D."/>
            <person name="Ullery H.E."/>
            <person name="Wilson R.J."/>
            <person name="Serrano M.G."/>
            <person name="Buck G."/>
            <person name="Lee V."/>
            <person name="Wang Y."/>
            <person name="Carvalho R."/>
            <person name="Voegtly L."/>
            <person name="Shi R."/>
            <person name="Duckworth R."/>
            <person name="Johnson A."/>
            <person name="Loviza R."/>
            <person name="Walstead R."/>
            <person name="Shah Z."/>
            <person name="Kiflezghi M."/>
            <person name="Wade K."/>
            <person name="Ball S.L."/>
            <person name="Bradley K.W."/>
            <person name="Asai D.J."/>
            <person name="Bowman C.A."/>
            <person name="Russell D.A."/>
            <person name="Pope W.H."/>
            <person name="Jacobs-Sera D."/>
            <person name="Hendrix R.W."/>
            <person name="Hatfull G.F."/>
        </authorList>
    </citation>
    <scope>NUCLEOTIDE SEQUENCE [LARGE SCALE GENOMIC DNA]</scope>
    <source>
        <strain evidence="7 8">DSM 27648</strain>
    </source>
</reference>
<dbReference type="EMBL" id="CP012333">
    <property type="protein sequence ID" value="AKU93819.1"/>
    <property type="molecule type" value="Genomic_DNA"/>
</dbReference>
<dbReference type="Gene3D" id="3.30.450.20">
    <property type="entry name" value="PAS domain"/>
    <property type="match status" value="1"/>
</dbReference>
<dbReference type="InterPro" id="IPR000014">
    <property type="entry name" value="PAS"/>
</dbReference>
<sequence>MFLDDLQWLDAATLKLLESLVTKRERLPLLLVGAYRTNEVHPAHPLAAALDTIRKSGAPVNDVVLAALTPREVGQLVSDALRTSAARAESLAQLVCAKTAGNPYFTIEFLSELAHEKVLTFSASSQGWTWDTERILAKGYTNNVVDLMIGRISRLRPSTQDVLKQLACLGNRTRISTLELVRPDEGILETELWDALHSGVVLRSDDAYAFPHDRVQEAAYSLIPERLRAQAHLRIGRLLLASLPEGAPGESVFDVLSQLNRAVDLIDDPQERATLRRLNIRAGKRAKESIAFLNARDYLALAATLDPPEPWLTDYRETFELYLLRAECEFLVGRFDVADELFKVVLENAGSNVDRAAAHCVYLQLRQVAGRYEEGFLAALDALRLFDIVLPESDADIQAAMTVEYARVATLLGDRTIADVADAPRITDVSYRALMDLLVYAAPCAFIGSPRHFPLVTLLAVTLSLRHGNTDVSCRAYAAFAVMLVSMFEDIPAAYAFSEMALRLNEKLGKPRDRGSLLMMHGHMVAVWKQPLATCLPTQERAFSTCLEVGDLAYAGYLAFLGIWQRFENGDTLDGVLEEAAKFAAFARQTNNDAIYQTICLEQQFIASLQGTTDDPLGMQDASFDEAASIAVVSKATFGTGIAFYHVMKTVLAFHQGRFDEALRAADAAKPFVATIMALAIEATYHFYEGLATAALLSNAVADERQSLVQVVADKASKFARWAALCPATFDARHSLLLAEIARVEGRHLEAMDLYEAACRLGRMHGIARDEAMALELSGLFYEARGLETTARAHFRDARDRYARWGAKSKVRELEARRPYLREGGQSSSTPTIGAQVEHLDLATVVRVLQALSSEIILDKWIDVLMTLALEDAGARRGILLVPSDAGLRCLAEAVASTTSVAVRIPKSDEGAPALPRSVLSYVERTHKTVVLDNAAGASEYSADPYVVAKRSQSILCMPLVKRGELAGVLYLENELAPSVFVPHRTAVLRLVVAQAAVSLENARLYTDLQRENDARKRTEEALRRSEVYLAEAQRLSKTGSFGWHLESGRLVFSDETYRLLGFDRSSKPVLEDVLARVHPEDAASVRETLDRVTRAGEDLDAQHRFVMADGSVKFVHVLGRPVKNGSGPAEYVGAAMDITEQHHAEVALQHAQAELAHVMRVTALGELAASIAHEVNQPLAAISANGSAGLNWLGFDPPRVQNAREALVAIVADSERAGDIISRIRRLLSRCPSERTACDVNAIVSGVLPLVRSQFEREHVALDAEMRADVPTVLGDAVQLQQVVLNLLLNAADACRELGPERRRVAVRTSVEHGRGAAWVALVVTDTGKGIDPATAGRIFEAFYTTKPEGLGMGLSISRSIALRHGGQLTMAPNPDYGVTLSLRLPAQA</sequence>
<dbReference type="PANTHER" id="PTHR43642">
    <property type="entry name" value="HYBRID SIGNAL TRANSDUCTION HISTIDINE KINASE G"/>
    <property type="match status" value="1"/>
</dbReference>
<evidence type="ECO:0000313" key="8">
    <source>
        <dbReference type="Proteomes" id="UP000064967"/>
    </source>
</evidence>
<dbReference type="InterPro" id="IPR053159">
    <property type="entry name" value="Hybrid_Histidine_Kinase"/>
</dbReference>
<dbReference type="STRING" id="1391654.AKJ09_00483"/>
<evidence type="ECO:0000259" key="5">
    <source>
        <dbReference type="PROSITE" id="PS50112"/>
    </source>
</evidence>
<dbReference type="Pfam" id="PF00512">
    <property type="entry name" value="HisKA"/>
    <property type="match status" value="1"/>
</dbReference>
<dbReference type="SUPFAM" id="SSF55874">
    <property type="entry name" value="ATPase domain of HSP90 chaperone/DNA topoisomerase II/histidine kinase"/>
    <property type="match status" value="1"/>
</dbReference>
<organism evidence="7 8">
    <name type="scientific">Labilithrix luteola</name>
    <dbReference type="NCBI Taxonomy" id="1391654"/>
    <lineage>
        <taxon>Bacteria</taxon>
        <taxon>Pseudomonadati</taxon>
        <taxon>Myxococcota</taxon>
        <taxon>Polyangia</taxon>
        <taxon>Polyangiales</taxon>
        <taxon>Labilitrichaceae</taxon>
        <taxon>Labilithrix</taxon>
    </lineage>
</organism>
<dbReference type="SUPFAM" id="SSF55781">
    <property type="entry name" value="GAF domain-like"/>
    <property type="match status" value="1"/>
</dbReference>
<dbReference type="InterPro" id="IPR003594">
    <property type="entry name" value="HATPase_dom"/>
</dbReference>
<gene>
    <name evidence="7" type="ORF">AKJ09_00483</name>
</gene>
<evidence type="ECO:0000259" key="4">
    <source>
        <dbReference type="PROSITE" id="PS50109"/>
    </source>
</evidence>
<keyword evidence="3" id="KW-0597">Phosphoprotein</keyword>
<feature type="domain" description="PAS" evidence="5">
    <location>
        <begin position="1053"/>
        <end position="1097"/>
    </location>
</feature>
<dbReference type="GO" id="GO:0000155">
    <property type="term" value="F:phosphorelay sensor kinase activity"/>
    <property type="evidence" value="ECO:0007669"/>
    <property type="project" value="InterPro"/>
</dbReference>
<protein>
    <recommendedName>
        <fullName evidence="2">histidine kinase</fullName>
        <ecNumber evidence="2">2.7.13.3</ecNumber>
    </recommendedName>
</protein>
<proteinExistence type="predicted"/>
<dbReference type="PROSITE" id="PS50109">
    <property type="entry name" value="HIS_KIN"/>
    <property type="match status" value="1"/>
</dbReference>
<evidence type="ECO:0000259" key="6">
    <source>
        <dbReference type="PROSITE" id="PS50113"/>
    </source>
</evidence>
<keyword evidence="8" id="KW-1185">Reference proteome</keyword>